<protein>
    <submittedName>
        <fullName evidence="3">Uncharacterized protein</fullName>
    </submittedName>
</protein>
<proteinExistence type="inferred from homology"/>
<feature type="compositionally biased region" description="Polar residues" evidence="2">
    <location>
        <begin position="139"/>
        <end position="185"/>
    </location>
</feature>
<comment type="similarity">
    <text evidence="1">Belongs to the round spermatid basic protein 1 family.</text>
</comment>
<reference evidence="3" key="1">
    <citation type="submission" date="2023-06" db="EMBL/GenBank/DDBJ databases">
        <title>Genomic analysis of the entomopathogenic nematode Steinernema hermaphroditum.</title>
        <authorList>
            <person name="Schwarz E.M."/>
            <person name="Heppert J.K."/>
            <person name="Baniya A."/>
            <person name="Schwartz H.T."/>
            <person name="Tan C.-H."/>
            <person name="Antoshechkin I."/>
            <person name="Sternberg P.W."/>
            <person name="Goodrich-Blair H."/>
            <person name="Dillman A.R."/>
        </authorList>
    </citation>
    <scope>NUCLEOTIDE SEQUENCE</scope>
    <source>
        <strain evidence="3">PS9179</strain>
        <tissue evidence="3">Whole animal</tissue>
    </source>
</reference>
<accession>A0AA39LIR2</accession>
<feature type="compositionally biased region" description="Polar residues" evidence="2">
    <location>
        <begin position="11"/>
        <end position="22"/>
    </location>
</feature>
<dbReference type="EMBL" id="JAUCMV010000005">
    <property type="protein sequence ID" value="KAK0399211.1"/>
    <property type="molecule type" value="Genomic_DNA"/>
</dbReference>
<keyword evidence="4" id="KW-1185">Reference proteome</keyword>
<dbReference type="Proteomes" id="UP001175271">
    <property type="component" value="Unassembled WGS sequence"/>
</dbReference>
<gene>
    <name evidence="3" type="ORF">QR680_002942</name>
</gene>
<dbReference type="PANTHER" id="PTHR13354:SF11">
    <property type="entry name" value="LYSINE-SPECIFIC DEMETHYLASE 9"/>
    <property type="match status" value="1"/>
</dbReference>
<feature type="compositionally biased region" description="Low complexity" evidence="2">
    <location>
        <begin position="204"/>
        <end position="216"/>
    </location>
</feature>
<dbReference type="PANTHER" id="PTHR13354">
    <property type="entry name" value="ROUND SPERMATID BASIC PROTEIN 1"/>
    <property type="match status" value="1"/>
</dbReference>
<evidence type="ECO:0000256" key="2">
    <source>
        <dbReference type="SAM" id="MobiDB-lite"/>
    </source>
</evidence>
<evidence type="ECO:0000313" key="4">
    <source>
        <dbReference type="Proteomes" id="UP001175271"/>
    </source>
</evidence>
<organism evidence="3 4">
    <name type="scientific">Steinernema hermaphroditum</name>
    <dbReference type="NCBI Taxonomy" id="289476"/>
    <lineage>
        <taxon>Eukaryota</taxon>
        <taxon>Metazoa</taxon>
        <taxon>Ecdysozoa</taxon>
        <taxon>Nematoda</taxon>
        <taxon>Chromadorea</taxon>
        <taxon>Rhabditida</taxon>
        <taxon>Tylenchina</taxon>
        <taxon>Panagrolaimomorpha</taxon>
        <taxon>Strongyloidoidea</taxon>
        <taxon>Steinernematidae</taxon>
        <taxon>Steinernema</taxon>
    </lineage>
</organism>
<sequence length="613" mass="69163">MEGCERRYSMRSYSNPGATSPSSHPPYPRTPSHWIHPPFAPNQYHRYRPPPPPRFGMFHPQQHGGAYWTTELQTNDYVSTATPRYLCSPDPPKRELPILIPPPPAPPPLLDDDSTLIKEESTPPSPHMQPLVLDPSLTELASSRTNSPKKTSQSPERSGSRPKTTGCSPDSSQTVPKIESPQETRAGSAMSEPSEHKLLVNELSSSDCEASSSKGSPNDSFLSDDEKVPISEPEVKSEEPLTRSSRRKRRYSSSTLTHELRSKRDRTCKAKDCMPEMSGKFSKLVSISKDANGGGFMIEADWSKVIKKYPKPEDQEEFTDEFIKLSMSEKGGVAHFCDILAYLAEKHGQMKVKMGSLTNKQLVETVTMAEFHQKVQQTCKFGTFKHGPLNSVSLVGAKQEECGMYFKELIRVLEKHPLMKKMMPWGPLSDGTLDDPSESDDGPIFWCRPGEQLVPTDGNDSKKRKSATNARRIWDRREVFFEDRTPCHADQIGDGLERQTTAAVGMLQAIFGPDEPTNERRAVKDVVCFHAGNFNTIVNALHLDLYEPPMSQCVLWVDEARLNQLRREGVKYAKFHLHHNDIYFLPRNIIHQFRTISACSSIAWHVRLKQYTK</sequence>
<comment type="caution">
    <text evidence="3">The sequence shown here is derived from an EMBL/GenBank/DDBJ whole genome shotgun (WGS) entry which is preliminary data.</text>
</comment>
<feature type="compositionally biased region" description="Basic and acidic residues" evidence="2">
    <location>
        <begin position="224"/>
        <end position="241"/>
    </location>
</feature>
<feature type="compositionally biased region" description="Pro residues" evidence="2">
    <location>
        <begin position="99"/>
        <end position="109"/>
    </location>
</feature>
<feature type="region of interest" description="Disordered" evidence="2">
    <location>
        <begin position="1"/>
        <end position="35"/>
    </location>
</feature>
<name>A0AA39LIR2_9BILA</name>
<evidence type="ECO:0000256" key="1">
    <source>
        <dbReference type="ARBA" id="ARBA00010560"/>
    </source>
</evidence>
<dbReference type="AlphaFoldDB" id="A0AA39LIR2"/>
<feature type="region of interest" description="Disordered" evidence="2">
    <location>
        <begin position="81"/>
        <end position="265"/>
    </location>
</feature>
<evidence type="ECO:0000313" key="3">
    <source>
        <dbReference type="EMBL" id="KAK0399211.1"/>
    </source>
</evidence>
<dbReference type="GO" id="GO:0005634">
    <property type="term" value="C:nucleus"/>
    <property type="evidence" value="ECO:0007669"/>
    <property type="project" value="InterPro"/>
</dbReference>
<dbReference type="InterPro" id="IPR026306">
    <property type="entry name" value="RSBN1/Dpy-2/CEP530"/>
</dbReference>